<dbReference type="SMART" id="SM00855">
    <property type="entry name" value="PGAM"/>
    <property type="match status" value="1"/>
</dbReference>
<feature type="binding site" evidence="6 8">
    <location>
        <begin position="21"/>
        <end position="22"/>
    </location>
    <ligand>
        <name>substrate</name>
    </ligand>
</feature>
<dbReference type="KEGG" id="kso:CKSOR_00609"/>
<evidence type="ECO:0000313" key="11">
    <source>
        <dbReference type="EMBL" id="AWD32709.1"/>
    </source>
</evidence>
<feature type="binding site" evidence="6 8">
    <location>
        <begin position="182"/>
        <end position="183"/>
    </location>
    <ligand>
        <name>substrate</name>
    </ligand>
</feature>
<feature type="binding site" evidence="6 8">
    <location>
        <position position="98"/>
    </location>
    <ligand>
        <name>substrate</name>
    </ligand>
</feature>
<dbReference type="PROSITE" id="PS00175">
    <property type="entry name" value="PG_MUTASE"/>
    <property type="match status" value="1"/>
</dbReference>
<comment type="similarity">
    <text evidence="2 6">Belongs to the phosphoglycerate mutase family. BPG-dependent PGAM subfamily.</text>
</comment>
<feature type="binding site" evidence="6 8">
    <location>
        <begin position="8"/>
        <end position="15"/>
    </location>
    <ligand>
        <name>substrate</name>
    </ligand>
</feature>
<comment type="pathway">
    <text evidence="6 10">Carbohydrate degradation; glycolysis; pyruvate from D-glyceraldehyde 3-phosphate: step 3/5.</text>
</comment>
<dbReference type="SUPFAM" id="SSF53254">
    <property type="entry name" value="Phosphoglycerate mutase-like"/>
    <property type="match status" value="1"/>
</dbReference>
<dbReference type="GO" id="GO:0004619">
    <property type="term" value="F:phosphoglycerate mutase activity"/>
    <property type="evidence" value="ECO:0007669"/>
    <property type="project" value="UniProtKB-UniRule"/>
</dbReference>
<dbReference type="InterPro" id="IPR013078">
    <property type="entry name" value="His_Pase_superF_clade-1"/>
</dbReference>
<feature type="site" description="Transition state stabilizer" evidence="6 9">
    <location>
        <position position="181"/>
    </location>
</feature>
<keyword evidence="4 6" id="KW-0324">Glycolysis</keyword>
<comment type="catalytic activity">
    <reaction evidence="1 6 10">
        <text>(2R)-2-phosphoglycerate = (2R)-3-phosphoglycerate</text>
        <dbReference type="Rhea" id="RHEA:15901"/>
        <dbReference type="ChEBI" id="CHEBI:58272"/>
        <dbReference type="ChEBI" id="CHEBI:58289"/>
        <dbReference type="EC" id="5.4.2.11"/>
    </reaction>
</comment>
<dbReference type="PANTHER" id="PTHR11931">
    <property type="entry name" value="PHOSPHOGLYCERATE MUTASE"/>
    <property type="match status" value="1"/>
</dbReference>
<comment type="function">
    <text evidence="6 10">Catalyzes the interconversion of 2-phosphoglycerate and 3-phosphoglycerate.</text>
</comment>
<dbReference type="InterPro" id="IPR029033">
    <property type="entry name" value="His_PPase_superfam"/>
</dbReference>
<dbReference type="Pfam" id="PF00300">
    <property type="entry name" value="His_Phos_1"/>
    <property type="match status" value="1"/>
</dbReference>
<dbReference type="InterPro" id="IPR005952">
    <property type="entry name" value="Phosphogly_mut1"/>
</dbReference>
<sequence>MYKLVLMRHGQSLWNLENRFTGWADIDLTEVGKNQAKQAGEILKDHNYIFDIAYSSYLKRSIRTLWIVLDIMNCMHIPIYSDWHLNERHYGNLQGLNKHDIANIYGEKQVSIWRRSYDIAPPSLSINDKRHPKFDIKYQQLPIQLPSTESLKDTIDRVIPFWNNSIVPMIQSGKKVLIVAHGNSLRALIKYITNMSNESIYNFDIPTGKPLVCELNDKMDYIKHYYL</sequence>
<evidence type="ECO:0000256" key="5">
    <source>
        <dbReference type="ARBA" id="ARBA00023235"/>
    </source>
</evidence>
<reference evidence="11 12" key="1">
    <citation type="journal article" date="2018" name="Parasitology">
        <title>The reduced genome of Candidatus Kinetoplastibacterium sorsogonicusi, the endosymbiont of Kentomonas sorsogonicus (Trypanosomatidae): loss of the haem-synthesis pathway.</title>
        <authorList>
            <person name="Silva F.M."/>
            <person name="Kostygov A.Y."/>
            <person name="Spodareva V.V."/>
            <person name="Butenko A."/>
            <person name="Tossou R."/>
            <person name="Lukes J."/>
            <person name="Yurchenko V."/>
            <person name="Alves J.M.P."/>
        </authorList>
    </citation>
    <scope>NUCLEOTIDE SEQUENCE [LARGE SCALE GENOMIC DNA]</scope>
    <source>
        <strain evidence="11 12">MF-08</strain>
    </source>
</reference>
<keyword evidence="12" id="KW-1185">Reference proteome</keyword>
<evidence type="ECO:0000256" key="8">
    <source>
        <dbReference type="PIRSR" id="PIRSR613078-2"/>
    </source>
</evidence>
<dbReference type="Proteomes" id="UP000266796">
    <property type="component" value="Chromosome"/>
</dbReference>
<comment type="subunit">
    <text evidence="6">Homodimer.</text>
</comment>
<protein>
    <recommendedName>
        <fullName evidence="6 10">2,3-bisphosphoglycerate-dependent phosphoglycerate mutase</fullName>
        <shortName evidence="6">BPG-dependent PGAM</shortName>
        <shortName evidence="6">PGAM</shortName>
        <shortName evidence="6">Phosphoglyceromutase</shortName>
        <shortName evidence="6">dPGM</shortName>
        <ecNumber evidence="6 10">5.4.2.11</ecNumber>
    </recommendedName>
</protein>
<dbReference type="OrthoDB" id="9781415at2"/>
<name>A0A3S7JAL6_9PROT</name>
<dbReference type="InterPro" id="IPR001345">
    <property type="entry name" value="PG/BPGM_mutase_AS"/>
</dbReference>
<evidence type="ECO:0000256" key="2">
    <source>
        <dbReference type="ARBA" id="ARBA00006717"/>
    </source>
</evidence>
<evidence type="ECO:0000256" key="9">
    <source>
        <dbReference type="PIRSR" id="PIRSR613078-3"/>
    </source>
</evidence>
<dbReference type="HAMAP" id="MF_01039">
    <property type="entry name" value="PGAM_GpmA"/>
    <property type="match status" value="1"/>
</dbReference>
<dbReference type="AlphaFoldDB" id="A0A3S7JAL6"/>
<feature type="active site" description="Tele-phosphohistidine intermediate" evidence="6 7">
    <location>
        <position position="9"/>
    </location>
</feature>
<evidence type="ECO:0000313" key="12">
    <source>
        <dbReference type="Proteomes" id="UP000266796"/>
    </source>
</evidence>
<accession>A0A3S7JAL6</accession>
<evidence type="ECO:0000256" key="6">
    <source>
        <dbReference type="HAMAP-Rule" id="MF_01039"/>
    </source>
</evidence>
<dbReference type="EMBL" id="CP025628">
    <property type="protein sequence ID" value="AWD32709.1"/>
    <property type="molecule type" value="Genomic_DNA"/>
</dbReference>
<evidence type="ECO:0000256" key="4">
    <source>
        <dbReference type="ARBA" id="ARBA00023152"/>
    </source>
</evidence>
<dbReference type="GO" id="GO:0006096">
    <property type="term" value="P:glycolytic process"/>
    <property type="evidence" value="ECO:0007669"/>
    <property type="project" value="UniProtKB-UniRule"/>
</dbReference>
<dbReference type="UniPathway" id="UPA00109">
    <property type="reaction ID" value="UER00186"/>
</dbReference>
<organism evidence="11 12">
    <name type="scientific">Candidatus Kinetoplastidibacterium kentomonadis</name>
    <dbReference type="NCBI Taxonomy" id="1576550"/>
    <lineage>
        <taxon>Bacteria</taxon>
        <taxon>Pseudomonadati</taxon>
        <taxon>Pseudomonadota</taxon>
        <taxon>Betaproteobacteria</taxon>
        <taxon>Candidatus Kinetoplastidibacterium</taxon>
    </lineage>
</organism>
<dbReference type="CDD" id="cd07067">
    <property type="entry name" value="HP_PGM_like"/>
    <property type="match status" value="1"/>
</dbReference>
<feature type="binding site" evidence="6 8">
    <location>
        <position position="60"/>
    </location>
    <ligand>
        <name>substrate</name>
    </ligand>
</feature>
<dbReference type="NCBIfam" id="TIGR01258">
    <property type="entry name" value="pgm_1"/>
    <property type="match status" value="1"/>
</dbReference>
<evidence type="ECO:0000256" key="7">
    <source>
        <dbReference type="PIRSR" id="PIRSR613078-1"/>
    </source>
</evidence>
<feature type="binding site" evidence="6 8">
    <location>
        <begin position="114"/>
        <end position="115"/>
    </location>
    <ligand>
        <name>substrate</name>
    </ligand>
</feature>
<feature type="binding site" evidence="6 8">
    <location>
        <begin position="87"/>
        <end position="90"/>
    </location>
    <ligand>
        <name>substrate</name>
    </ligand>
</feature>
<evidence type="ECO:0000256" key="1">
    <source>
        <dbReference type="ARBA" id="ARBA00000380"/>
    </source>
</evidence>
<dbReference type="FunFam" id="3.40.50.1240:FF:000003">
    <property type="entry name" value="2,3-bisphosphoglycerate-dependent phosphoglycerate mutase"/>
    <property type="match status" value="1"/>
</dbReference>
<feature type="active site" description="Proton donor/acceptor" evidence="6 7">
    <location>
        <position position="87"/>
    </location>
</feature>
<keyword evidence="3 6" id="KW-0312">Gluconeogenesis</keyword>
<dbReference type="RefSeq" id="WP_108674105.1">
    <property type="nucleotide sequence ID" value="NZ_CP025628.1"/>
</dbReference>
<dbReference type="GO" id="GO:0006094">
    <property type="term" value="P:gluconeogenesis"/>
    <property type="evidence" value="ECO:0007669"/>
    <property type="project" value="UniProtKB-UniRule"/>
</dbReference>
<dbReference type="PIRSF" id="PIRSF000709">
    <property type="entry name" value="6PFK_2-Ptase"/>
    <property type="match status" value="1"/>
</dbReference>
<evidence type="ECO:0000256" key="3">
    <source>
        <dbReference type="ARBA" id="ARBA00022432"/>
    </source>
</evidence>
<keyword evidence="5 6" id="KW-0413">Isomerase</keyword>
<dbReference type="EC" id="5.4.2.11" evidence="6 10"/>
<proteinExistence type="inferred from homology"/>
<dbReference type="NCBIfam" id="NF010713">
    <property type="entry name" value="PRK14115.1"/>
    <property type="match status" value="1"/>
</dbReference>
<dbReference type="Gene3D" id="3.40.50.1240">
    <property type="entry name" value="Phosphoglycerate mutase-like"/>
    <property type="match status" value="1"/>
</dbReference>
<gene>
    <name evidence="6 11" type="primary">gpmA</name>
    <name evidence="11" type="ORF">CKSOR_00609</name>
</gene>
<evidence type="ECO:0000256" key="10">
    <source>
        <dbReference type="RuleBase" id="RU004512"/>
    </source>
</evidence>